<evidence type="ECO:0000313" key="3">
    <source>
        <dbReference type="Proteomes" id="UP000661112"/>
    </source>
</evidence>
<feature type="domain" description="Iminophenyl-pyruvate dimer synthase" evidence="1">
    <location>
        <begin position="33"/>
        <end position="313"/>
    </location>
</feature>
<dbReference type="EMBL" id="JACJSG010000020">
    <property type="protein sequence ID" value="MBD2502104.1"/>
    <property type="molecule type" value="Genomic_DNA"/>
</dbReference>
<evidence type="ECO:0000313" key="2">
    <source>
        <dbReference type="EMBL" id="MBD2502104.1"/>
    </source>
</evidence>
<dbReference type="InterPro" id="IPR026820">
    <property type="entry name" value="VioB/RebD_dom"/>
</dbReference>
<dbReference type="Proteomes" id="UP000661112">
    <property type="component" value="Unassembled WGS sequence"/>
</dbReference>
<reference evidence="2 3" key="1">
    <citation type="journal article" date="2020" name="ISME J.">
        <title>Comparative genomics reveals insights into cyanobacterial evolution and habitat adaptation.</title>
        <authorList>
            <person name="Chen M.Y."/>
            <person name="Teng W.K."/>
            <person name="Zhao L."/>
            <person name="Hu C.X."/>
            <person name="Zhou Y.K."/>
            <person name="Han B.P."/>
            <person name="Song L.R."/>
            <person name="Shu W.S."/>
        </authorList>
    </citation>
    <scope>NUCLEOTIDE SEQUENCE [LARGE SCALE GENOMIC DNA]</scope>
    <source>
        <strain evidence="2 3">FACHB-119</strain>
    </source>
</reference>
<sequence length="506" mass="57835">MLEKPRQIQKVTDAIVQDDEIPITSKDDLIAALKDAAELEHNFMCMYLYAAFSLKKNADDSCSEAQLEYVRRWASQIYAIARQEMEHLSFVNSMLAAIGAPPHFARYNIPLLPSYLSSQVIGKYNVCSCEKLTPCDLPITFEPFSLQTARRYTCMESPTLSYLQGEDYKTAKQWCFKDPHGNCNCINSSSNNKPLYQSLKAREYSHYLQHKLNSLASNQAQDGDIILGTIEKMYLRIKKGFQEVAAQAQEQPLFVSHCNQHQVDILSEYNIYIFPVTDLLSACNAIDLITEQGEGVGGLKGLDSHFSSYYKIAQEYEAIKQQDQKFNPALLVPNNPYNDSVTHPFTKEVFELFNYSYVTLLYVLTGLYKLYQPIELTESYPHLIAALREIAFAPAMTMLVRSLGEVLVQLPITQDSSLPAAPNFYLLKEDYDKLSCSDKFNFADINQYLSRFNDIQGKLEELSQEKDAPEDVKKSLEYIYQNIYRLTGNLRQIYQTGVYPKFYTVP</sequence>
<dbReference type="Pfam" id="PF12902">
    <property type="entry name" value="Ferritin-like"/>
    <property type="match status" value="1"/>
</dbReference>
<evidence type="ECO:0000259" key="1">
    <source>
        <dbReference type="Pfam" id="PF12902"/>
    </source>
</evidence>
<accession>A0ABR8D4J1</accession>
<dbReference type="PANTHER" id="PTHR34400:SF4">
    <property type="entry name" value="MEMBRANE PROTEIN"/>
    <property type="match status" value="1"/>
</dbReference>
<organism evidence="2 3">
    <name type="scientific">Anabaena azotica FACHB-119</name>
    <dbReference type="NCBI Taxonomy" id="947527"/>
    <lineage>
        <taxon>Bacteria</taxon>
        <taxon>Bacillati</taxon>
        <taxon>Cyanobacteriota</taxon>
        <taxon>Cyanophyceae</taxon>
        <taxon>Nostocales</taxon>
        <taxon>Nostocaceae</taxon>
        <taxon>Anabaena</taxon>
        <taxon>Anabaena azotica</taxon>
    </lineage>
</organism>
<proteinExistence type="predicted"/>
<dbReference type="PANTHER" id="PTHR34400">
    <property type="match status" value="1"/>
</dbReference>
<gene>
    <name evidence="2" type="ORF">H6G83_16040</name>
</gene>
<comment type="caution">
    <text evidence="2">The sequence shown here is derived from an EMBL/GenBank/DDBJ whole genome shotgun (WGS) entry which is preliminary data.</text>
</comment>
<keyword evidence="3" id="KW-1185">Reference proteome</keyword>
<name>A0ABR8D4J1_9NOST</name>
<protein>
    <recommendedName>
        <fullName evidence="1">Iminophenyl-pyruvate dimer synthase domain-containing protein</fullName>
    </recommendedName>
</protein>
<dbReference type="RefSeq" id="WP_190474024.1">
    <property type="nucleotide sequence ID" value="NZ_JACJSG010000020.1"/>
</dbReference>
<dbReference type="InterPro" id="IPR012347">
    <property type="entry name" value="Ferritin-like"/>
</dbReference>
<dbReference type="Gene3D" id="1.20.1260.10">
    <property type="match status" value="1"/>
</dbReference>